<feature type="compositionally biased region" description="Polar residues" evidence="2">
    <location>
        <begin position="339"/>
        <end position="355"/>
    </location>
</feature>
<feature type="compositionally biased region" description="Low complexity" evidence="2">
    <location>
        <begin position="129"/>
        <end position="167"/>
    </location>
</feature>
<dbReference type="GO" id="GO:0005789">
    <property type="term" value="C:endoplasmic reticulum membrane"/>
    <property type="evidence" value="ECO:0007669"/>
    <property type="project" value="TreeGrafter"/>
</dbReference>
<sequence>MSALLGHQGQQRAGHSSSQAHHPHQYAYATSTLPYGFRVKSGGGSSGASGGNGSSVNVTTDPTTISPPKGFETPDHHYGSISNSTTGSIAASNSSINTPPARVRPPKCPSSSLGSGPPHNTSTLPHATSHTASGHVSRSSSRHSTQGSSGTSGAGNSVGSSNSTTNSYRMSRTSSAEFLDQPRASYRVSTPVSVMSEPNGGSASCLHCNTLRRTTGVHQTTQTTGPISPQPIGPSDASSCHSVPASPASLTSPQQLTGPSMALVSVGTASSPHPQQPHMMAAQYSQAQQSQPSSSLHIPSVQGIATAQSQHSQTYDNLNEGTRTLDRDSGATIPRNASKHQFVQSNRNETPSMENLLSASSSRSLLIQQQQQQQQQHQQQQQYNSQAGPATSQQQQQQQPQPTSATTTPVPLAQPSTAQQSIPPQQQQLTSPQQQNVPAEQLQSQQQQAQPTPSPQQILPQPPIIMPSQQVISSPAIVPYAMPAHALQPHAGHGGSLNDSPASTLQRSSNAQLLRIPQSNLSCKQRVKEYLRRETAKFFGVPIQDEEYERTKWDDRQRRFACRRFGSLREDYDRDGHAMHGNGPGMHHHHHHHANEHHHHGHHGPNHGQAATLPPSDRPDILPAQSQDERETELSRRQRANPHYASAQDQQGDVYLIRAERKPSVPAVICSGLNFIVQSITRRRLRTHKQWSRSFAPAHVELTGLDGSDGSEVHCDGLAPIQDGEAFFDTP</sequence>
<reference evidence="4" key="1">
    <citation type="submission" date="2013-09" db="EMBL/GenBank/DDBJ databases">
        <title>The Genome Sequence of Anopheles maculatus species B.</title>
        <authorList>
            <consortium name="The Broad Institute Genomics Platform"/>
            <person name="Neafsey D.E."/>
            <person name="Besansky N."/>
            <person name="Howell P."/>
            <person name="Walton C."/>
            <person name="Young S.K."/>
            <person name="Zeng Q."/>
            <person name="Gargeya S."/>
            <person name="Fitzgerald M."/>
            <person name="Haas B."/>
            <person name="Abouelleil A."/>
            <person name="Allen A.W."/>
            <person name="Alvarado L."/>
            <person name="Arachchi H.M."/>
            <person name="Berlin A.M."/>
            <person name="Chapman S.B."/>
            <person name="Gainer-Dewar J."/>
            <person name="Goldberg J."/>
            <person name="Griggs A."/>
            <person name="Gujja S."/>
            <person name="Hansen M."/>
            <person name="Howarth C."/>
            <person name="Imamovic A."/>
            <person name="Ireland A."/>
            <person name="Larimer J."/>
            <person name="McCowan C."/>
            <person name="Murphy C."/>
            <person name="Pearson M."/>
            <person name="Poon T.W."/>
            <person name="Priest M."/>
            <person name="Roberts A."/>
            <person name="Saif S."/>
            <person name="Shea T."/>
            <person name="Sisk P."/>
            <person name="Sykes S."/>
            <person name="Wortman J."/>
            <person name="Nusbaum C."/>
            <person name="Birren B."/>
        </authorList>
    </citation>
    <scope>NUCLEOTIDE SEQUENCE [LARGE SCALE GENOMIC DNA]</scope>
    <source>
        <strain evidence="4">maculatus3</strain>
    </source>
</reference>
<feature type="compositionally biased region" description="Polar residues" evidence="2">
    <location>
        <begin position="497"/>
        <end position="513"/>
    </location>
</feature>
<organism evidence="3 4">
    <name type="scientific">Anopheles maculatus</name>
    <dbReference type="NCBI Taxonomy" id="74869"/>
    <lineage>
        <taxon>Eukaryota</taxon>
        <taxon>Metazoa</taxon>
        <taxon>Ecdysozoa</taxon>
        <taxon>Arthropoda</taxon>
        <taxon>Hexapoda</taxon>
        <taxon>Insecta</taxon>
        <taxon>Pterygota</taxon>
        <taxon>Neoptera</taxon>
        <taxon>Endopterygota</taxon>
        <taxon>Diptera</taxon>
        <taxon>Nematocera</taxon>
        <taxon>Culicoidea</taxon>
        <taxon>Culicidae</taxon>
        <taxon>Anophelinae</taxon>
        <taxon>Anopheles</taxon>
        <taxon>Anopheles maculatus group</taxon>
    </lineage>
</organism>
<keyword evidence="4" id="KW-1185">Reference proteome</keyword>
<feature type="compositionally biased region" description="Low complexity" evidence="2">
    <location>
        <begin position="356"/>
        <end position="459"/>
    </location>
</feature>
<feature type="region of interest" description="Disordered" evidence="2">
    <location>
        <begin position="572"/>
        <end position="649"/>
    </location>
</feature>
<feature type="compositionally biased region" description="Polar residues" evidence="2">
    <location>
        <begin position="248"/>
        <end position="258"/>
    </location>
</feature>
<feature type="compositionally biased region" description="Polar residues" evidence="2">
    <location>
        <begin position="56"/>
        <end position="66"/>
    </location>
</feature>
<feature type="compositionally biased region" description="Polar residues" evidence="2">
    <location>
        <begin position="80"/>
        <end position="98"/>
    </location>
</feature>
<comment type="similarity">
    <text evidence="1">Belongs to the peptidase S54 family.</text>
</comment>
<dbReference type="GO" id="GO:0042058">
    <property type="term" value="P:regulation of epidermal growth factor receptor signaling pathway"/>
    <property type="evidence" value="ECO:0007669"/>
    <property type="project" value="TreeGrafter"/>
</dbReference>
<evidence type="ECO:0000256" key="1">
    <source>
        <dbReference type="ARBA" id="ARBA00009045"/>
    </source>
</evidence>
<evidence type="ECO:0000256" key="2">
    <source>
        <dbReference type="SAM" id="MobiDB-lite"/>
    </source>
</evidence>
<dbReference type="GO" id="GO:0050708">
    <property type="term" value="P:regulation of protein secretion"/>
    <property type="evidence" value="ECO:0007669"/>
    <property type="project" value="TreeGrafter"/>
</dbReference>
<feature type="region of interest" description="Disordered" evidence="2">
    <location>
        <begin position="1"/>
        <end position="22"/>
    </location>
</feature>
<protein>
    <submittedName>
        <fullName evidence="3">Uncharacterized protein</fullName>
    </submittedName>
</protein>
<evidence type="ECO:0000313" key="3">
    <source>
        <dbReference type="EnsemblMetazoa" id="AMAM012419-PA"/>
    </source>
</evidence>
<accession>A0A182SSB9</accession>
<dbReference type="AlphaFoldDB" id="A0A182SSB9"/>
<feature type="region of interest" description="Disordered" evidence="2">
    <location>
        <begin position="489"/>
        <end position="513"/>
    </location>
</feature>
<feature type="compositionally biased region" description="Polar residues" evidence="2">
    <location>
        <begin position="109"/>
        <end position="128"/>
    </location>
</feature>
<feature type="compositionally biased region" description="Polar residues" evidence="2">
    <location>
        <begin position="8"/>
        <end position="20"/>
    </location>
</feature>
<feature type="region of interest" description="Disordered" evidence="2">
    <location>
        <begin position="42"/>
        <end position="182"/>
    </location>
</feature>
<feature type="compositionally biased region" description="Low complexity" evidence="2">
    <location>
        <begin position="281"/>
        <end position="295"/>
    </location>
</feature>
<feature type="region of interest" description="Disordered" evidence="2">
    <location>
        <begin position="217"/>
        <end position="462"/>
    </location>
</feature>
<dbReference type="Proteomes" id="UP000075901">
    <property type="component" value="Unassembled WGS sequence"/>
</dbReference>
<dbReference type="InterPro" id="IPR051512">
    <property type="entry name" value="Inactive_Rhomboid"/>
</dbReference>
<feature type="compositionally biased region" description="Gly residues" evidence="2">
    <location>
        <begin position="42"/>
        <end position="53"/>
    </location>
</feature>
<proteinExistence type="inferred from homology"/>
<name>A0A182SSB9_9DIPT</name>
<feature type="compositionally biased region" description="Polar residues" evidence="2">
    <location>
        <begin position="303"/>
        <end position="322"/>
    </location>
</feature>
<dbReference type="PANTHER" id="PTHR45965">
    <property type="entry name" value="INACTIVE RHOMBOID PROTEIN"/>
    <property type="match status" value="1"/>
</dbReference>
<reference evidence="3" key="2">
    <citation type="submission" date="2020-05" db="UniProtKB">
        <authorList>
            <consortium name="EnsemblMetazoa"/>
        </authorList>
    </citation>
    <scope>IDENTIFICATION</scope>
    <source>
        <strain evidence="3">maculatus3</strain>
    </source>
</reference>
<dbReference type="PANTHER" id="PTHR45965:SF3">
    <property type="entry name" value="INACTIVE RHOMBOID PROTEIN 1"/>
    <property type="match status" value="1"/>
</dbReference>
<dbReference type="EnsemblMetazoa" id="AMAM012419-RA">
    <property type="protein sequence ID" value="AMAM012419-PA"/>
    <property type="gene ID" value="AMAM012419"/>
</dbReference>
<evidence type="ECO:0000313" key="4">
    <source>
        <dbReference type="Proteomes" id="UP000075901"/>
    </source>
</evidence>
<feature type="compositionally biased region" description="Basic and acidic residues" evidence="2">
    <location>
        <begin position="627"/>
        <end position="636"/>
    </location>
</feature>
<dbReference type="VEuPathDB" id="VectorBase:AMAM012419"/>
<feature type="compositionally biased region" description="Basic residues" evidence="2">
    <location>
        <begin position="586"/>
        <end position="605"/>
    </location>
</feature>